<dbReference type="InterPro" id="IPR006143">
    <property type="entry name" value="RND_pump_MFP"/>
</dbReference>
<keyword evidence="6" id="KW-1185">Reference proteome</keyword>
<dbReference type="InterPro" id="IPR050465">
    <property type="entry name" value="UPF0194_transport"/>
</dbReference>
<evidence type="ECO:0000256" key="3">
    <source>
        <dbReference type="ARBA" id="ARBA00023054"/>
    </source>
</evidence>
<dbReference type="SUPFAM" id="SSF111369">
    <property type="entry name" value="HlyD-like secretion proteins"/>
    <property type="match status" value="1"/>
</dbReference>
<dbReference type="PROSITE" id="PS51257">
    <property type="entry name" value="PROKAR_LIPOPROTEIN"/>
    <property type="match status" value="1"/>
</dbReference>
<name>A0A6B8RIZ9_9BACL</name>
<evidence type="ECO:0000256" key="2">
    <source>
        <dbReference type="ARBA" id="ARBA00009477"/>
    </source>
</evidence>
<dbReference type="KEGG" id="ppsc:EHS13_11855"/>
<organism evidence="5 6">
    <name type="scientific">Paenibacillus psychroresistens</name>
    <dbReference type="NCBI Taxonomy" id="1778678"/>
    <lineage>
        <taxon>Bacteria</taxon>
        <taxon>Bacillati</taxon>
        <taxon>Bacillota</taxon>
        <taxon>Bacilli</taxon>
        <taxon>Bacillales</taxon>
        <taxon>Paenibacillaceae</taxon>
        <taxon>Paenibacillus</taxon>
    </lineage>
</organism>
<feature type="domain" description="Multidrug resistance protein MdtA-like C-terminal permuted SH3" evidence="4">
    <location>
        <begin position="281"/>
        <end position="336"/>
    </location>
</feature>
<dbReference type="AlphaFoldDB" id="A0A6B8RIZ9"/>
<dbReference type="InterPro" id="IPR058627">
    <property type="entry name" value="MdtA-like_C"/>
</dbReference>
<evidence type="ECO:0000259" key="4">
    <source>
        <dbReference type="Pfam" id="PF25967"/>
    </source>
</evidence>
<dbReference type="NCBIfam" id="TIGR01730">
    <property type="entry name" value="RND_mfp"/>
    <property type="match status" value="1"/>
</dbReference>
<dbReference type="OrthoDB" id="1817080at2"/>
<reference evidence="6" key="1">
    <citation type="submission" date="2018-11" db="EMBL/GenBank/DDBJ databases">
        <title>Complete genome sequence of Paenibacillus sp. ML311-T8.</title>
        <authorList>
            <person name="Nam Y.-D."/>
            <person name="Kang J."/>
            <person name="Chung W.-H."/>
            <person name="Park Y.S."/>
        </authorList>
    </citation>
    <scope>NUCLEOTIDE SEQUENCE [LARGE SCALE GENOMIC DNA]</scope>
    <source>
        <strain evidence="6">ML311-T8</strain>
    </source>
</reference>
<dbReference type="Gene3D" id="2.40.50.100">
    <property type="match status" value="1"/>
</dbReference>
<dbReference type="Proteomes" id="UP000426246">
    <property type="component" value="Chromosome"/>
</dbReference>
<dbReference type="GO" id="GO:0016020">
    <property type="term" value="C:membrane"/>
    <property type="evidence" value="ECO:0007669"/>
    <property type="project" value="InterPro"/>
</dbReference>
<dbReference type="Gene3D" id="2.40.420.20">
    <property type="match status" value="1"/>
</dbReference>
<evidence type="ECO:0000313" key="5">
    <source>
        <dbReference type="EMBL" id="QGQ95523.1"/>
    </source>
</evidence>
<sequence>MKIIRFLLIIILVVGLSGCSLLTKEKSTLKPPLVKPVSQKFDIAEVKRGDMAREIKNSANFISSKKQDLYFKSSGGRLQSINVKSGVSVKKGDVLAQLEAEDFESQVFVQKRMLEKSTIAYQQTQLLHPDDAISIHLQQIDIELSRNELNRLNDLLIKTKLVATIDGVVTYVSDLEEGDYMTAYNTVVSISDPSQVLLLSQFANPNDIFEVNVGMNVEITIDSAQYQGHVRQAPSSVPKTADPNKREDNIANLIIDIIDLPEGEYLGTSADIVITLQKKSNTLIIPEDALSTYLGRNYVHILDGEIRKEIDVESGIKANNEIEIIKGLTEGQKVIIN</sequence>
<protein>
    <submittedName>
        <fullName evidence="5">Efflux RND transporter periplasmic adaptor subunit</fullName>
    </submittedName>
</protein>
<accession>A0A6B8RIZ9</accession>
<dbReference type="GO" id="GO:0022857">
    <property type="term" value="F:transmembrane transporter activity"/>
    <property type="evidence" value="ECO:0007669"/>
    <property type="project" value="InterPro"/>
</dbReference>
<dbReference type="Pfam" id="PF25967">
    <property type="entry name" value="RND-MFP_C"/>
    <property type="match status" value="1"/>
</dbReference>
<evidence type="ECO:0000313" key="6">
    <source>
        <dbReference type="Proteomes" id="UP000426246"/>
    </source>
</evidence>
<keyword evidence="3" id="KW-0175">Coiled coil</keyword>
<dbReference type="PANTHER" id="PTHR32347">
    <property type="entry name" value="EFFLUX SYSTEM COMPONENT YKNX-RELATED"/>
    <property type="match status" value="1"/>
</dbReference>
<dbReference type="GO" id="GO:0030313">
    <property type="term" value="C:cell envelope"/>
    <property type="evidence" value="ECO:0007669"/>
    <property type="project" value="UniProtKB-SubCell"/>
</dbReference>
<proteinExistence type="inferred from homology"/>
<dbReference type="EMBL" id="CP034235">
    <property type="protein sequence ID" value="QGQ95523.1"/>
    <property type="molecule type" value="Genomic_DNA"/>
</dbReference>
<dbReference type="RefSeq" id="WP_155700560.1">
    <property type="nucleotide sequence ID" value="NZ_CP034235.1"/>
</dbReference>
<comment type="subcellular location">
    <subcellularLocation>
        <location evidence="1">Cell envelope</location>
    </subcellularLocation>
</comment>
<gene>
    <name evidence="5" type="ORF">EHS13_11855</name>
</gene>
<dbReference type="PANTHER" id="PTHR32347:SF23">
    <property type="entry name" value="BLL5650 PROTEIN"/>
    <property type="match status" value="1"/>
</dbReference>
<evidence type="ECO:0000256" key="1">
    <source>
        <dbReference type="ARBA" id="ARBA00004196"/>
    </source>
</evidence>
<comment type="similarity">
    <text evidence="2">Belongs to the membrane fusion protein (MFP) (TC 8.A.1) family.</text>
</comment>